<proteinExistence type="predicted"/>
<gene>
    <name evidence="1" type="ORF">BDQ12DRAFT_735988</name>
</gene>
<evidence type="ECO:0000313" key="2">
    <source>
        <dbReference type="Proteomes" id="UP000308652"/>
    </source>
</evidence>
<dbReference type="STRING" id="68775.A0A5C3M082"/>
<dbReference type="Proteomes" id="UP000308652">
    <property type="component" value="Unassembled WGS sequence"/>
</dbReference>
<dbReference type="AlphaFoldDB" id="A0A5C3M082"/>
<name>A0A5C3M082_9AGAR</name>
<protein>
    <submittedName>
        <fullName evidence="1">Uncharacterized protein</fullName>
    </submittedName>
</protein>
<keyword evidence="2" id="KW-1185">Reference proteome</keyword>
<reference evidence="1 2" key="1">
    <citation type="journal article" date="2019" name="Nat. Ecol. Evol.">
        <title>Megaphylogeny resolves global patterns of mushroom evolution.</title>
        <authorList>
            <person name="Varga T."/>
            <person name="Krizsan K."/>
            <person name="Foldi C."/>
            <person name="Dima B."/>
            <person name="Sanchez-Garcia M."/>
            <person name="Sanchez-Ramirez S."/>
            <person name="Szollosi G.J."/>
            <person name="Szarkandi J.G."/>
            <person name="Papp V."/>
            <person name="Albert L."/>
            <person name="Andreopoulos W."/>
            <person name="Angelini C."/>
            <person name="Antonin V."/>
            <person name="Barry K.W."/>
            <person name="Bougher N.L."/>
            <person name="Buchanan P."/>
            <person name="Buyck B."/>
            <person name="Bense V."/>
            <person name="Catcheside P."/>
            <person name="Chovatia M."/>
            <person name="Cooper J."/>
            <person name="Damon W."/>
            <person name="Desjardin D."/>
            <person name="Finy P."/>
            <person name="Geml J."/>
            <person name="Haridas S."/>
            <person name="Hughes K."/>
            <person name="Justo A."/>
            <person name="Karasinski D."/>
            <person name="Kautmanova I."/>
            <person name="Kiss B."/>
            <person name="Kocsube S."/>
            <person name="Kotiranta H."/>
            <person name="LaButti K.M."/>
            <person name="Lechner B.E."/>
            <person name="Liimatainen K."/>
            <person name="Lipzen A."/>
            <person name="Lukacs Z."/>
            <person name="Mihaltcheva S."/>
            <person name="Morgado L.N."/>
            <person name="Niskanen T."/>
            <person name="Noordeloos M.E."/>
            <person name="Ohm R.A."/>
            <person name="Ortiz-Santana B."/>
            <person name="Ovrebo C."/>
            <person name="Racz N."/>
            <person name="Riley R."/>
            <person name="Savchenko A."/>
            <person name="Shiryaev A."/>
            <person name="Soop K."/>
            <person name="Spirin V."/>
            <person name="Szebenyi C."/>
            <person name="Tomsovsky M."/>
            <person name="Tulloss R.E."/>
            <person name="Uehling J."/>
            <person name="Grigoriev I.V."/>
            <person name="Vagvolgyi C."/>
            <person name="Papp T."/>
            <person name="Martin F.M."/>
            <person name="Miettinen O."/>
            <person name="Hibbett D.S."/>
            <person name="Nagy L.G."/>
        </authorList>
    </citation>
    <scope>NUCLEOTIDE SEQUENCE [LARGE SCALE GENOMIC DNA]</scope>
    <source>
        <strain evidence="1 2">CBS 166.37</strain>
    </source>
</reference>
<dbReference type="EMBL" id="ML213606">
    <property type="protein sequence ID" value="TFK37766.1"/>
    <property type="molecule type" value="Genomic_DNA"/>
</dbReference>
<sequence length="138" mass="14709">MLFPSSGASAPTAVFPVEFALSTDAAADKLAPKIWDTVNDNKVLAGALSISLVKYQASGVECGTVTLPFEFVETVTGTTSSEISWSFGTAEDEVNVLALAMGDTGAQSFSGDGCYYCPRPPRFYYPPPCYFLKRIPSN</sequence>
<organism evidence="1 2">
    <name type="scientific">Crucibulum laeve</name>
    <dbReference type="NCBI Taxonomy" id="68775"/>
    <lineage>
        <taxon>Eukaryota</taxon>
        <taxon>Fungi</taxon>
        <taxon>Dikarya</taxon>
        <taxon>Basidiomycota</taxon>
        <taxon>Agaricomycotina</taxon>
        <taxon>Agaricomycetes</taxon>
        <taxon>Agaricomycetidae</taxon>
        <taxon>Agaricales</taxon>
        <taxon>Agaricineae</taxon>
        <taxon>Nidulariaceae</taxon>
        <taxon>Crucibulum</taxon>
    </lineage>
</organism>
<accession>A0A5C3M082</accession>
<evidence type="ECO:0000313" key="1">
    <source>
        <dbReference type="EMBL" id="TFK37766.1"/>
    </source>
</evidence>